<evidence type="ECO:0000313" key="2">
    <source>
        <dbReference type="EMBL" id="KIM79348.1"/>
    </source>
</evidence>
<reference evidence="2 3" key="1">
    <citation type="submission" date="2014-04" db="EMBL/GenBank/DDBJ databases">
        <authorList>
            <consortium name="DOE Joint Genome Institute"/>
            <person name="Kuo A."/>
            <person name="Tarkka M."/>
            <person name="Buscot F."/>
            <person name="Kohler A."/>
            <person name="Nagy L.G."/>
            <person name="Floudas D."/>
            <person name="Copeland A."/>
            <person name="Barry K.W."/>
            <person name="Cichocki N."/>
            <person name="Veneault-Fourrey C."/>
            <person name="LaButti K."/>
            <person name="Lindquist E.A."/>
            <person name="Lipzen A."/>
            <person name="Lundell T."/>
            <person name="Morin E."/>
            <person name="Murat C."/>
            <person name="Sun H."/>
            <person name="Tunlid A."/>
            <person name="Henrissat B."/>
            <person name="Grigoriev I.V."/>
            <person name="Hibbett D.S."/>
            <person name="Martin F."/>
            <person name="Nordberg H.P."/>
            <person name="Cantor M.N."/>
            <person name="Hua S.X."/>
        </authorList>
    </citation>
    <scope>NUCLEOTIDE SEQUENCE [LARGE SCALE GENOMIC DNA]</scope>
    <source>
        <strain evidence="2 3">F 1598</strain>
    </source>
</reference>
<dbReference type="OrthoDB" id="3222453at2759"/>
<dbReference type="Proteomes" id="UP000054166">
    <property type="component" value="Unassembled WGS sequence"/>
</dbReference>
<keyword evidence="3" id="KW-1185">Reference proteome</keyword>
<evidence type="ECO:0000256" key="1">
    <source>
        <dbReference type="SAM" id="MobiDB-lite"/>
    </source>
</evidence>
<accession>A0A0C3AZB6</accession>
<feature type="compositionally biased region" description="Low complexity" evidence="1">
    <location>
        <begin position="195"/>
        <end position="212"/>
    </location>
</feature>
<dbReference type="HOGENOM" id="CLU_1082256_0_0_1"/>
<feature type="compositionally biased region" description="Basic residues" evidence="1">
    <location>
        <begin position="184"/>
        <end position="194"/>
    </location>
</feature>
<protein>
    <submittedName>
        <fullName evidence="2">Uncharacterized protein</fullName>
    </submittedName>
</protein>
<reference evidence="3" key="2">
    <citation type="submission" date="2015-01" db="EMBL/GenBank/DDBJ databases">
        <title>Evolutionary Origins and Diversification of the Mycorrhizal Mutualists.</title>
        <authorList>
            <consortium name="DOE Joint Genome Institute"/>
            <consortium name="Mycorrhizal Genomics Consortium"/>
            <person name="Kohler A."/>
            <person name="Kuo A."/>
            <person name="Nagy L.G."/>
            <person name="Floudas D."/>
            <person name="Copeland A."/>
            <person name="Barry K.W."/>
            <person name="Cichocki N."/>
            <person name="Veneault-Fourrey C."/>
            <person name="LaButti K."/>
            <person name="Lindquist E.A."/>
            <person name="Lipzen A."/>
            <person name="Lundell T."/>
            <person name="Morin E."/>
            <person name="Murat C."/>
            <person name="Riley R."/>
            <person name="Ohm R."/>
            <person name="Sun H."/>
            <person name="Tunlid A."/>
            <person name="Henrissat B."/>
            <person name="Grigoriev I.V."/>
            <person name="Hibbett D.S."/>
            <person name="Martin F."/>
        </authorList>
    </citation>
    <scope>NUCLEOTIDE SEQUENCE [LARGE SCALE GENOMIC DNA]</scope>
    <source>
        <strain evidence="3">F 1598</strain>
    </source>
</reference>
<dbReference type="InParanoid" id="A0A0C3AZB6"/>
<name>A0A0C3AZB6_PILCF</name>
<dbReference type="AlphaFoldDB" id="A0A0C3AZB6"/>
<organism evidence="2 3">
    <name type="scientific">Piloderma croceum (strain F 1598)</name>
    <dbReference type="NCBI Taxonomy" id="765440"/>
    <lineage>
        <taxon>Eukaryota</taxon>
        <taxon>Fungi</taxon>
        <taxon>Dikarya</taxon>
        <taxon>Basidiomycota</taxon>
        <taxon>Agaricomycotina</taxon>
        <taxon>Agaricomycetes</taxon>
        <taxon>Agaricomycetidae</taxon>
        <taxon>Atheliales</taxon>
        <taxon>Atheliaceae</taxon>
        <taxon>Piloderma</taxon>
    </lineage>
</organism>
<feature type="compositionally biased region" description="Acidic residues" evidence="1">
    <location>
        <begin position="223"/>
        <end position="233"/>
    </location>
</feature>
<dbReference type="EMBL" id="KN833010">
    <property type="protein sequence ID" value="KIM79348.1"/>
    <property type="molecule type" value="Genomic_DNA"/>
</dbReference>
<feature type="region of interest" description="Disordered" evidence="1">
    <location>
        <begin position="130"/>
        <end position="149"/>
    </location>
</feature>
<gene>
    <name evidence="2" type="ORF">PILCRDRAFT_565044</name>
</gene>
<feature type="region of interest" description="Disordered" evidence="1">
    <location>
        <begin position="184"/>
        <end position="243"/>
    </location>
</feature>
<proteinExistence type="predicted"/>
<dbReference type="STRING" id="765440.A0A0C3AZB6"/>
<evidence type="ECO:0000313" key="3">
    <source>
        <dbReference type="Proteomes" id="UP000054166"/>
    </source>
</evidence>
<sequence length="257" mass="27845">MRSPKTVIKRGAVTQVDVGADMSLPTSASIGTAMEFTCSCNESAILVLPDGASDTNMRKPERLLDFLTADVALQWLDATESSSLILVTGCVKSRSWGVASVSNTSRQVFVSLNFSAAQVGGRFTGSYSWQSSNGGHHRDGPHPPSNTQNQCVFMRGFKMSSRKSLIPGGKRVAITDVNGSKIHDLKRSKRRRNRLSGSSHSSTSGTSQGSHDSCVDAEGQKSDDEEIFIEEFTDVSQPYHPSDTINHYLLNEVRASN</sequence>